<dbReference type="InterPro" id="IPR049163">
    <property type="entry name" value="Pif1-like_2B_dom"/>
</dbReference>
<dbReference type="Pfam" id="PF21530">
    <property type="entry name" value="Pif1_2B_dom"/>
    <property type="match status" value="1"/>
</dbReference>
<dbReference type="SUPFAM" id="SSF52540">
    <property type="entry name" value="P-loop containing nucleoside triphosphate hydrolases"/>
    <property type="match status" value="1"/>
</dbReference>
<evidence type="ECO:0000259" key="1">
    <source>
        <dbReference type="Pfam" id="PF21530"/>
    </source>
</evidence>
<name>A0A2S2PHF0_SCHGA</name>
<sequence length="103" mass="11608">MKIGTPIMLFRNLNPSKLCNGTRLQVMALRNNVIEAIILTGPAAGEFVFITRIPLIPSDLTIKFKKAQFPVRVSFAVTINKSQRQTFTSARKSNFRMVIRSLL</sequence>
<gene>
    <name evidence="2" type="ORF">g.178457</name>
</gene>
<reference evidence="2" key="1">
    <citation type="submission" date="2018-04" db="EMBL/GenBank/DDBJ databases">
        <title>Transcriptome of Schizaphis graminum biotype I.</title>
        <authorList>
            <person name="Scully E.D."/>
            <person name="Geib S.M."/>
            <person name="Palmer N.A."/>
            <person name="Koch K."/>
            <person name="Bradshaw J."/>
            <person name="Heng-Moss T."/>
            <person name="Sarath G."/>
        </authorList>
    </citation>
    <scope>NUCLEOTIDE SEQUENCE</scope>
</reference>
<dbReference type="AlphaFoldDB" id="A0A2S2PHF0"/>
<dbReference type="InterPro" id="IPR027417">
    <property type="entry name" value="P-loop_NTPase"/>
</dbReference>
<evidence type="ECO:0000313" key="2">
    <source>
        <dbReference type="EMBL" id="MBY28882.1"/>
    </source>
</evidence>
<protein>
    <recommendedName>
        <fullName evidence="1">DNA helicase Pif1-like 2B domain-containing protein</fullName>
    </recommendedName>
</protein>
<accession>A0A2S2PHF0</accession>
<dbReference type="PANTHER" id="PTHR23274:SF48">
    <property type="entry name" value="ATP-DEPENDENT DNA HELICASE"/>
    <property type="match status" value="1"/>
</dbReference>
<organism evidence="2">
    <name type="scientific">Schizaphis graminum</name>
    <name type="common">Green bug aphid</name>
    <dbReference type="NCBI Taxonomy" id="13262"/>
    <lineage>
        <taxon>Eukaryota</taxon>
        <taxon>Metazoa</taxon>
        <taxon>Ecdysozoa</taxon>
        <taxon>Arthropoda</taxon>
        <taxon>Hexapoda</taxon>
        <taxon>Insecta</taxon>
        <taxon>Pterygota</taxon>
        <taxon>Neoptera</taxon>
        <taxon>Paraneoptera</taxon>
        <taxon>Hemiptera</taxon>
        <taxon>Sternorrhyncha</taxon>
        <taxon>Aphidomorpha</taxon>
        <taxon>Aphidoidea</taxon>
        <taxon>Aphididae</taxon>
        <taxon>Aphidini</taxon>
        <taxon>Schizaphis</taxon>
    </lineage>
</organism>
<feature type="domain" description="DNA helicase Pif1-like 2B" evidence="1">
    <location>
        <begin position="2"/>
        <end position="29"/>
    </location>
</feature>
<dbReference type="PANTHER" id="PTHR23274">
    <property type="entry name" value="DNA HELICASE-RELATED"/>
    <property type="match status" value="1"/>
</dbReference>
<proteinExistence type="predicted"/>
<dbReference type="EMBL" id="GGMR01016263">
    <property type="protein sequence ID" value="MBY28882.1"/>
    <property type="molecule type" value="Transcribed_RNA"/>
</dbReference>
<dbReference type="GO" id="GO:0006260">
    <property type="term" value="P:DNA replication"/>
    <property type="evidence" value="ECO:0007669"/>
    <property type="project" value="TreeGrafter"/>
</dbReference>
<dbReference type="GO" id="GO:0005657">
    <property type="term" value="C:replication fork"/>
    <property type="evidence" value="ECO:0007669"/>
    <property type="project" value="TreeGrafter"/>
</dbReference>